<dbReference type="SUPFAM" id="SSF51556">
    <property type="entry name" value="Metallo-dependent hydrolases"/>
    <property type="match status" value="1"/>
</dbReference>
<evidence type="ECO:0000313" key="1">
    <source>
        <dbReference type="EMBL" id="XBS70371.1"/>
    </source>
</evidence>
<dbReference type="Pfam" id="PF19799">
    <property type="entry name" value="DUF6282"/>
    <property type="match status" value="1"/>
</dbReference>
<protein>
    <submittedName>
        <fullName evidence="1">DUF6282 family protein</fullName>
    </submittedName>
</protein>
<accession>A0AAU7QDF3</accession>
<dbReference type="EMBL" id="CP157947">
    <property type="protein sequence ID" value="XBS70371.1"/>
    <property type="molecule type" value="Genomic_DNA"/>
</dbReference>
<proteinExistence type="predicted"/>
<sequence>MMESKELDKVVEGSFDIHVHGSPDITPRKMTDIEIAKSARDAHMGGILLKCHYGSTAERAALVKECVHGIEVFGGLTLNQMVGGLNPVAVETAIKLGAKEIWLPTINAKNHVLQTSKDMSKVVAIFDEFNKPLPALNIIFEMIAAHDIILATGHLNVEEILVIVPLAKKVGVKNYYYSS</sequence>
<dbReference type="AlphaFoldDB" id="A0AAU7QDF3"/>
<organism evidence="1">
    <name type="scientific">Acerihabitans sp. KWT182</name>
    <dbReference type="NCBI Taxonomy" id="3157919"/>
    <lineage>
        <taxon>Bacteria</taxon>
        <taxon>Pseudomonadati</taxon>
        <taxon>Pseudomonadota</taxon>
        <taxon>Gammaproteobacteria</taxon>
        <taxon>Enterobacterales</taxon>
        <taxon>Pectobacteriaceae</taxon>
        <taxon>Acerihabitans</taxon>
    </lineage>
</organism>
<dbReference type="InterPro" id="IPR032466">
    <property type="entry name" value="Metal_Hydrolase"/>
</dbReference>
<reference evidence="1" key="1">
    <citation type="submission" date="2024-06" db="EMBL/GenBank/DDBJ databases">
        <authorList>
            <person name="Coelho C."/>
            <person name="Bento M."/>
            <person name="Garcia E."/>
            <person name="Camelo A."/>
            <person name="Brandao I."/>
            <person name="Espirito Santo C."/>
            <person name="Trovao J."/>
            <person name="Verissimo A."/>
            <person name="Costa J."/>
            <person name="Tiago I."/>
        </authorList>
    </citation>
    <scope>NUCLEOTIDE SEQUENCE</scope>
    <source>
        <strain evidence="1">KWT182</strain>
    </source>
</reference>
<gene>
    <name evidence="1" type="ORF">ABK905_03710</name>
</gene>
<dbReference type="InterPro" id="IPR046249">
    <property type="entry name" value="DUF6282"/>
</dbReference>
<name>A0AAU7QDF3_9GAMM</name>